<dbReference type="SUPFAM" id="SSF46785">
    <property type="entry name" value="Winged helix' DNA-binding domain"/>
    <property type="match status" value="1"/>
</dbReference>
<evidence type="ECO:0000256" key="2">
    <source>
        <dbReference type="ARBA" id="ARBA00022491"/>
    </source>
</evidence>
<evidence type="ECO:0000256" key="5">
    <source>
        <dbReference type="ARBA" id="ARBA00023098"/>
    </source>
</evidence>
<dbReference type="PROSITE" id="PS50949">
    <property type="entry name" value="HTH_GNTR"/>
    <property type="match status" value="1"/>
</dbReference>
<dbReference type="PRINTS" id="PR00035">
    <property type="entry name" value="HTHGNTR"/>
</dbReference>
<evidence type="ECO:0000256" key="4">
    <source>
        <dbReference type="ARBA" id="ARBA00023015"/>
    </source>
</evidence>
<evidence type="ECO:0000256" key="6">
    <source>
        <dbReference type="ARBA" id="ARBA00023125"/>
    </source>
</evidence>
<dbReference type="PANTHER" id="PTHR43537:SF52">
    <property type="entry name" value="FATTY ACID METABOLISM REGULATOR PROTEIN"/>
    <property type="match status" value="1"/>
</dbReference>
<dbReference type="Gene3D" id="1.10.10.10">
    <property type="entry name" value="Winged helix-like DNA-binding domain superfamily/Winged helix DNA-binding domain"/>
    <property type="match status" value="1"/>
</dbReference>
<keyword evidence="7 9" id="KW-0010">Activator</keyword>
<sequence>MIMKVKGPADVAEQYLIESIWNGTIPIHSELPAERLLADKIGVTRTTLREVLQRLSKEGWITIRHGKATKVNDFWETSGLNVLSTLTRLDKERRGDFIDQLMSVRTNISTIILRMAAKHNSKSVIEFLKDIPAVDASSEVFTEFDYRFYHHVAVSSNNMIYVLILNGLQDLYRKVGMFYFSNTEAKLIALSFYADIKTVFEEGDGQQIMQIVRDSAFASGKIWLRLRDQLPDNFLD</sequence>
<dbReference type="Pfam" id="PF00392">
    <property type="entry name" value="GntR"/>
    <property type="match status" value="1"/>
</dbReference>
<keyword evidence="2 9" id="KW-0678">Repressor</keyword>
<dbReference type="NCBIfam" id="TIGR02812">
    <property type="entry name" value="fadR_gamma"/>
    <property type="match status" value="1"/>
</dbReference>
<evidence type="ECO:0000256" key="7">
    <source>
        <dbReference type="ARBA" id="ARBA00023159"/>
    </source>
</evidence>
<dbReference type="InterPro" id="IPR036390">
    <property type="entry name" value="WH_DNA-bd_sf"/>
</dbReference>
<keyword evidence="8 9" id="KW-0804">Transcription</keyword>
<dbReference type="InterPro" id="IPR014178">
    <property type="entry name" value="FA-response_TF_FadR"/>
</dbReference>
<comment type="subunit">
    <text evidence="9">Homodimer.</text>
</comment>
<protein>
    <recommendedName>
        <fullName evidence="9">Fatty acid metabolism regulator protein</fullName>
    </recommendedName>
</protein>
<dbReference type="PANTHER" id="PTHR43537">
    <property type="entry name" value="TRANSCRIPTIONAL REGULATOR, GNTR FAMILY"/>
    <property type="match status" value="1"/>
</dbReference>
<proteinExistence type="inferred from homology"/>
<accession>A0ABU9HES1</accession>
<dbReference type="Pfam" id="PF07840">
    <property type="entry name" value="FadR_C"/>
    <property type="match status" value="1"/>
</dbReference>
<comment type="subcellular location">
    <subcellularLocation>
        <location evidence="9">Cytoplasm</location>
    </subcellularLocation>
</comment>
<dbReference type="SMART" id="SM00345">
    <property type="entry name" value="HTH_GNTR"/>
    <property type="match status" value="1"/>
</dbReference>
<evidence type="ECO:0000256" key="3">
    <source>
        <dbReference type="ARBA" id="ARBA00022832"/>
    </source>
</evidence>
<name>A0ABU9HES1_9GAMM</name>
<dbReference type="InterPro" id="IPR036388">
    <property type="entry name" value="WH-like_DNA-bd_sf"/>
</dbReference>
<evidence type="ECO:0000256" key="8">
    <source>
        <dbReference type="ARBA" id="ARBA00023163"/>
    </source>
</evidence>
<evidence type="ECO:0000256" key="1">
    <source>
        <dbReference type="ARBA" id="ARBA00022490"/>
    </source>
</evidence>
<evidence type="ECO:0000313" key="11">
    <source>
        <dbReference type="EMBL" id="MEL0660405.1"/>
    </source>
</evidence>
<dbReference type="InterPro" id="IPR028374">
    <property type="entry name" value="FadR_C"/>
</dbReference>
<dbReference type="SUPFAM" id="SSF48008">
    <property type="entry name" value="GntR ligand-binding domain-like"/>
    <property type="match status" value="1"/>
</dbReference>
<organism evidence="11 12">
    <name type="scientific">Psychromonas arctica</name>
    <dbReference type="NCBI Taxonomy" id="168275"/>
    <lineage>
        <taxon>Bacteria</taxon>
        <taxon>Pseudomonadati</taxon>
        <taxon>Pseudomonadota</taxon>
        <taxon>Gammaproteobacteria</taxon>
        <taxon>Alteromonadales</taxon>
        <taxon>Psychromonadaceae</taxon>
        <taxon>Psychromonas</taxon>
    </lineage>
</organism>
<keyword evidence="1 9" id="KW-0963">Cytoplasm</keyword>
<keyword evidence="4 9" id="KW-0805">Transcription regulation</keyword>
<evidence type="ECO:0000313" key="12">
    <source>
        <dbReference type="Proteomes" id="UP001366060"/>
    </source>
</evidence>
<dbReference type="InterPro" id="IPR000524">
    <property type="entry name" value="Tscrpt_reg_HTH_GntR"/>
</dbReference>
<dbReference type="RefSeq" id="WP_025563691.1">
    <property type="nucleotide sequence ID" value="NZ_JBAKBA010000041.1"/>
</dbReference>
<keyword evidence="3 9" id="KW-0276">Fatty acid metabolism</keyword>
<keyword evidence="12" id="KW-1185">Reference proteome</keyword>
<dbReference type="CDD" id="cd07377">
    <property type="entry name" value="WHTH_GntR"/>
    <property type="match status" value="1"/>
</dbReference>
<feature type="domain" description="HTH gntR-type" evidence="10">
    <location>
        <begin position="6"/>
        <end position="74"/>
    </location>
</feature>
<dbReference type="Gene3D" id="1.20.120.530">
    <property type="entry name" value="GntR ligand-binding domain-like"/>
    <property type="match status" value="1"/>
</dbReference>
<comment type="function">
    <text evidence="9">Multifunctional regulator of fatty acid metabolism.</text>
</comment>
<evidence type="ECO:0000256" key="9">
    <source>
        <dbReference type="HAMAP-Rule" id="MF_00696"/>
    </source>
</evidence>
<dbReference type="Proteomes" id="UP001366060">
    <property type="component" value="Unassembled WGS sequence"/>
</dbReference>
<comment type="caution">
    <text evidence="11">The sequence shown here is derived from an EMBL/GenBank/DDBJ whole genome shotgun (WGS) entry which is preliminary data.</text>
</comment>
<keyword evidence="6 9" id="KW-0238">DNA-binding</keyword>
<dbReference type="InterPro" id="IPR008920">
    <property type="entry name" value="TF_FadR/GntR_C"/>
</dbReference>
<dbReference type="NCBIfam" id="NF003444">
    <property type="entry name" value="PRK04984.1"/>
    <property type="match status" value="1"/>
</dbReference>
<dbReference type="EMBL" id="JBAKBA010000041">
    <property type="protein sequence ID" value="MEL0660405.1"/>
    <property type="molecule type" value="Genomic_DNA"/>
</dbReference>
<gene>
    <name evidence="9 11" type="primary">fadR</name>
    <name evidence="11" type="ORF">V6255_14795</name>
</gene>
<reference evidence="11 12" key="1">
    <citation type="submission" date="2024-02" db="EMBL/GenBank/DDBJ databases">
        <title>Bacteria isolated from the canopy kelp, Nereocystis luetkeana.</title>
        <authorList>
            <person name="Pfister C.A."/>
            <person name="Younker I.T."/>
            <person name="Light S.H."/>
        </authorList>
    </citation>
    <scope>NUCLEOTIDE SEQUENCE [LARGE SCALE GENOMIC DNA]</scope>
    <source>
        <strain evidence="11 12">TI.2.07</strain>
    </source>
</reference>
<evidence type="ECO:0000259" key="10">
    <source>
        <dbReference type="PROSITE" id="PS50949"/>
    </source>
</evidence>
<dbReference type="HAMAP" id="MF_00696">
    <property type="entry name" value="HTH_FadR"/>
    <property type="match status" value="1"/>
</dbReference>
<keyword evidence="5 9" id="KW-0443">Lipid metabolism</keyword>